<dbReference type="PROSITE" id="PS51257">
    <property type="entry name" value="PROKAR_LIPOPROTEIN"/>
    <property type="match status" value="1"/>
</dbReference>
<proteinExistence type="predicted"/>
<evidence type="ECO:0000313" key="3">
    <source>
        <dbReference type="Proteomes" id="UP000192599"/>
    </source>
</evidence>
<dbReference type="Gene3D" id="3.40.50.10610">
    <property type="entry name" value="ABC-type transport auxiliary lipoprotein component"/>
    <property type="match status" value="1"/>
</dbReference>
<reference evidence="2 3" key="1">
    <citation type="submission" date="2017-04" db="EMBL/GenBank/DDBJ databases">
        <title>Accumulation and expression of multiple antibiotic resistance genes in Arcobacter cryaerophilus that thrives in sewage.</title>
        <authorList>
            <person name="Millar J.A."/>
            <person name="Raghavan R."/>
        </authorList>
    </citation>
    <scope>NUCLEOTIDE SEQUENCE [LARGE SCALE GENOMIC DNA]</scope>
    <source>
        <strain evidence="2 3">AZT-1</strain>
    </source>
</reference>
<keyword evidence="1" id="KW-0472">Membrane</keyword>
<gene>
    <name evidence="2" type="ORF">AS859_05155</name>
</gene>
<keyword evidence="1" id="KW-0812">Transmembrane</keyword>
<organism evidence="2 3">
    <name type="scientific">Aliarcobacter cryaerophilus</name>
    <dbReference type="NCBI Taxonomy" id="28198"/>
    <lineage>
        <taxon>Bacteria</taxon>
        <taxon>Pseudomonadati</taxon>
        <taxon>Campylobacterota</taxon>
        <taxon>Epsilonproteobacteria</taxon>
        <taxon>Campylobacterales</taxon>
        <taxon>Arcobacteraceae</taxon>
        <taxon>Aliarcobacter</taxon>
    </lineage>
</organism>
<sequence length="199" mass="23257">MIKQNKILFASKSTFLVFIIFFIFSGCGLKQESLSINHYGIDFKTQKKAEVSKLKSILIEEVNVNRSFNLTSIFYSTKPYLFEEYAQNRWINLPSNMIYNQLTDSFITSNIFENVVLKDKKIEHEYSLKTEVIKLYQTFEEDKSYAVLKLKFDLVKDEKIVKSFNFDKKVLCKSNNAYGFVQATNRAFEESINSLLSSF</sequence>
<accession>A0A1V9VBS2</accession>
<dbReference type="RefSeq" id="WP_081560606.1">
    <property type="nucleotide sequence ID" value="NZ_JAMXER010000004.1"/>
</dbReference>
<comment type="caution">
    <text evidence="2">The sequence shown here is derived from an EMBL/GenBank/DDBJ whole genome shotgun (WGS) entry which is preliminary data.</text>
</comment>
<keyword evidence="1" id="KW-1133">Transmembrane helix</keyword>
<dbReference type="EMBL" id="LNTC01000049">
    <property type="protein sequence ID" value="OQR41526.1"/>
    <property type="molecule type" value="Genomic_DNA"/>
</dbReference>
<dbReference type="SUPFAM" id="SSF159594">
    <property type="entry name" value="XCC0632-like"/>
    <property type="match status" value="1"/>
</dbReference>
<protein>
    <submittedName>
        <fullName evidence="2">Uncharacterized protein</fullName>
    </submittedName>
</protein>
<evidence type="ECO:0000256" key="1">
    <source>
        <dbReference type="SAM" id="Phobius"/>
    </source>
</evidence>
<evidence type="ECO:0000313" key="2">
    <source>
        <dbReference type="EMBL" id="OQR41526.1"/>
    </source>
</evidence>
<name>A0A1V9VBS2_9BACT</name>
<dbReference type="Proteomes" id="UP000192599">
    <property type="component" value="Unassembled WGS sequence"/>
</dbReference>
<feature type="transmembrane region" description="Helical" evidence="1">
    <location>
        <begin position="7"/>
        <end position="26"/>
    </location>
</feature>
<dbReference type="AlphaFoldDB" id="A0A1V9VBS2"/>